<protein>
    <submittedName>
        <fullName evidence="1">Uncharacterized protein</fullName>
    </submittedName>
</protein>
<dbReference type="EMBL" id="JYDS01001472">
    <property type="protein sequence ID" value="KRY98884.1"/>
    <property type="molecule type" value="Genomic_DNA"/>
</dbReference>
<proteinExistence type="predicted"/>
<reference evidence="1 2" key="1">
    <citation type="submission" date="2015-01" db="EMBL/GenBank/DDBJ databases">
        <title>Evolution of Trichinella species and genotypes.</title>
        <authorList>
            <person name="Korhonen P.K."/>
            <person name="Edoardo P."/>
            <person name="Giuseppe L.R."/>
            <person name="Gasser R.B."/>
        </authorList>
    </citation>
    <scope>NUCLEOTIDE SEQUENCE [LARGE SCALE GENOMIC DNA]</scope>
    <source>
        <strain evidence="1">ISS588</strain>
    </source>
</reference>
<evidence type="ECO:0000313" key="2">
    <source>
        <dbReference type="Proteomes" id="UP000054805"/>
    </source>
</evidence>
<evidence type="ECO:0000313" key="1">
    <source>
        <dbReference type="EMBL" id="KRY98884.1"/>
    </source>
</evidence>
<accession>A0A0V1GKU5</accession>
<dbReference type="Proteomes" id="UP000054805">
    <property type="component" value="Unassembled WGS sequence"/>
</dbReference>
<name>A0A0V1GKU5_TRIPS</name>
<keyword evidence="2" id="KW-1185">Reference proteome</keyword>
<gene>
    <name evidence="1" type="ORF">T4B_14207</name>
</gene>
<dbReference type="AlphaFoldDB" id="A0A0V1GKU5"/>
<sequence>MDEDDDRSLIYSYMFGITDYVLLEKVNELKK</sequence>
<comment type="caution">
    <text evidence="1">The sequence shown here is derived from an EMBL/GenBank/DDBJ whole genome shotgun (WGS) entry which is preliminary data.</text>
</comment>
<organism evidence="1 2">
    <name type="scientific">Trichinella pseudospiralis</name>
    <name type="common">Parasitic roundworm</name>
    <dbReference type="NCBI Taxonomy" id="6337"/>
    <lineage>
        <taxon>Eukaryota</taxon>
        <taxon>Metazoa</taxon>
        <taxon>Ecdysozoa</taxon>
        <taxon>Nematoda</taxon>
        <taxon>Enoplea</taxon>
        <taxon>Dorylaimia</taxon>
        <taxon>Trichinellida</taxon>
        <taxon>Trichinellidae</taxon>
        <taxon>Trichinella</taxon>
    </lineage>
</organism>